<reference evidence="2" key="1">
    <citation type="submission" date="2020-02" db="EMBL/GenBank/DDBJ databases">
        <authorList>
            <person name="Meier V. D."/>
        </authorList>
    </citation>
    <scope>NUCLEOTIDE SEQUENCE</scope>
    <source>
        <strain evidence="2">AVDCRST_MAG01</strain>
    </source>
</reference>
<dbReference type="SUPFAM" id="SSF160904">
    <property type="entry name" value="Jann2411-like"/>
    <property type="match status" value="1"/>
</dbReference>
<dbReference type="PANTHER" id="PTHR35525:SF3">
    <property type="entry name" value="BLL6575 PROTEIN"/>
    <property type="match status" value="1"/>
</dbReference>
<dbReference type="EMBL" id="CADCUW010000414">
    <property type="protein sequence ID" value="CAA9434518.1"/>
    <property type="molecule type" value="Genomic_DNA"/>
</dbReference>
<accession>A0A6J4Q4E5</accession>
<evidence type="ECO:0000313" key="2">
    <source>
        <dbReference type="EMBL" id="CAA9434518.1"/>
    </source>
</evidence>
<dbReference type="Pfam" id="PF11706">
    <property type="entry name" value="zf-CGNR"/>
    <property type="match status" value="1"/>
</dbReference>
<evidence type="ECO:0000259" key="1">
    <source>
        <dbReference type="Pfam" id="PF11706"/>
    </source>
</evidence>
<dbReference type="Gene3D" id="1.10.3300.10">
    <property type="entry name" value="Jann2411-like domain"/>
    <property type="match status" value="1"/>
</dbReference>
<dbReference type="AlphaFoldDB" id="A0A6J4Q4E5"/>
<dbReference type="Pfam" id="PF07336">
    <property type="entry name" value="ABATE"/>
    <property type="match status" value="1"/>
</dbReference>
<dbReference type="InterPro" id="IPR023286">
    <property type="entry name" value="ABATE_dom_sf"/>
</dbReference>
<sequence length="209" mass="23014">MEERAALEREARAGFYFVGGYLCVDFVNTRHAEDGRVVEDLLRGPGDLARWLREAGILGPIEAGEAPGRWGEGEFRRAVGFRESLRGMIERVAGGGAVRPEEIEEINGVLRERPGYTQVVRSGEGFEGRFVAESGGAAGGISPVAQSAAELLAGGDLSRIKRCENPECTLHFYDTSKNRSRRWCSMAACGNVMKARAHYRRHRRQSTLS</sequence>
<proteinExistence type="predicted"/>
<dbReference type="PANTHER" id="PTHR35525">
    <property type="entry name" value="BLL6575 PROTEIN"/>
    <property type="match status" value="1"/>
</dbReference>
<organism evidence="2">
    <name type="scientific">uncultured Rubrobacteraceae bacterium</name>
    <dbReference type="NCBI Taxonomy" id="349277"/>
    <lineage>
        <taxon>Bacteria</taxon>
        <taxon>Bacillati</taxon>
        <taxon>Actinomycetota</taxon>
        <taxon>Rubrobacteria</taxon>
        <taxon>Rubrobacterales</taxon>
        <taxon>Rubrobacteraceae</taxon>
        <taxon>environmental samples</taxon>
    </lineage>
</organism>
<dbReference type="InterPro" id="IPR021005">
    <property type="entry name" value="Znf_CGNR"/>
</dbReference>
<dbReference type="InterPro" id="IPR010852">
    <property type="entry name" value="ABATE"/>
</dbReference>
<name>A0A6J4Q4E5_9ACTN</name>
<protein>
    <recommendedName>
        <fullName evidence="1">Zinc finger CGNR domain-containing protein</fullName>
    </recommendedName>
</protein>
<feature type="domain" description="Zinc finger CGNR" evidence="1">
    <location>
        <begin position="159"/>
        <end position="202"/>
    </location>
</feature>
<gene>
    <name evidence="2" type="ORF">AVDCRST_MAG01-01-3150</name>
</gene>